<organism evidence="2">
    <name type="scientific">Arundo donax</name>
    <name type="common">Giant reed</name>
    <name type="synonym">Donax arundinaceus</name>
    <dbReference type="NCBI Taxonomy" id="35708"/>
    <lineage>
        <taxon>Eukaryota</taxon>
        <taxon>Viridiplantae</taxon>
        <taxon>Streptophyta</taxon>
        <taxon>Embryophyta</taxon>
        <taxon>Tracheophyta</taxon>
        <taxon>Spermatophyta</taxon>
        <taxon>Magnoliopsida</taxon>
        <taxon>Liliopsida</taxon>
        <taxon>Poales</taxon>
        <taxon>Poaceae</taxon>
        <taxon>PACMAD clade</taxon>
        <taxon>Arundinoideae</taxon>
        <taxon>Arundineae</taxon>
        <taxon>Arundo</taxon>
    </lineage>
</organism>
<dbReference type="AlphaFoldDB" id="A0A0A9GP86"/>
<feature type="region of interest" description="Disordered" evidence="1">
    <location>
        <begin position="1"/>
        <end position="26"/>
    </location>
</feature>
<feature type="compositionally biased region" description="Polar residues" evidence="1">
    <location>
        <begin position="1"/>
        <end position="13"/>
    </location>
</feature>
<sequence>MHPNPSFDTSNPWVPSLTRGISADCS</sequence>
<reference evidence="2" key="1">
    <citation type="submission" date="2014-09" db="EMBL/GenBank/DDBJ databases">
        <authorList>
            <person name="Magalhaes I.L.F."/>
            <person name="Oliveira U."/>
            <person name="Santos F.R."/>
            <person name="Vidigal T.H.D.A."/>
            <person name="Brescovit A.D."/>
            <person name="Santos A.J."/>
        </authorList>
    </citation>
    <scope>NUCLEOTIDE SEQUENCE</scope>
    <source>
        <tissue evidence="2">Shoot tissue taken approximately 20 cm above the soil surface</tissue>
    </source>
</reference>
<accession>A0A0A9GP86</accession>
<dbReference type="EMBL" id="GBRH01172697">
    <property type="protein sequence ID" value="JAE25199.1"/>
    <property type="molecule type" value="Transcribed_RNA"/>
</dbReference>
<reference evidence="2" key="2">
    <citation type="journal article" date="2015" name="Data Brief">
        <title>Shoot transcriptome of the giant reed, Arundo donax.</title>
        <authorList>
            <person name="Barrero R.A."/>
            <person name="Guerrero F.D."/>
            <person name="Moolhuijzen P."/>
            <person name="Goolsby J.A."/>
            <person name="Tidwell J."/>
            <person name="Bellgard S.E."/>
            <person name="Bellgard M.I."/>
        </authorList>
    </citation>
    <scope>NUCLEOTIDE SEQUENCE</scope>
    <source>
        <tissue evidence="2">Shoot tissue taken approximately 20 cm above the soil surface</tissue>
    </source>
</reference>
<name>A0A0A9GP86_ARUDO</name>
<protein>
    <submittedName>
        <fullName evidence="2">Uncharacterized protein</fullName>
    </submittedName>
</protein>
<evidence type="ECO:0000313" key="2">
    <source>
        <dbReference type="EMBL" id="JAE25199.1"/>
    </source>
</evidence>
<evidence type="ECO:0000256" key="1">
    <source>
        <dbReference type="SAM" id="MobiDB-lite"/>
    </source>
</evidence>
<proteinExistence type="predicted"/>